<evidence type="ECO:0000313" key="2">
    <source>
        <dbReference type="Proteomes" id="UP001162640"/>
    </source>
</evidence>
<dbReference type="Gene3D" id="3.80.10.10">
    <property type="entry name" value="Ribonuclease Inhibitor"/>
    <property type="match status" value="1"/>
</dbReference>
<dbReference type="PANTHER" id="PTHR48054">
    <property type="entry name" value="RECEPTOR KINASE-LIKE PROTEIN XA21"/>
    <property type="match status" value="1"/>
</dbReference>
<dbReference type="Proteomes" id="UP001162640">
    <property type="component" value="Unassembled WGS sequence"/>
</dbReference>
<sequence>MRPTGSFFDHVLEIQRPVVRASRSLTETVEANDVDRQALVDFYYSTNGEGWTDSSGWLIGDPCVNAWKGIWCHENGVRGTLSPTLFDLKNITTVILSGKANLKGALPSTLSTPSLTNIVIEGCSFTGRLPTTITSPLHSFYLAGNSFSSFIPPLPPTIIDVSLAYNQITGSIPPSFFSDTPNLKFFDVWHNKVGGSIRTSFSTATGLADLKLDLNDFSGATPSDISTWPIFSSPETATTVLFGDLWSCPVPESVREHSN</sequence>
<accession>A0A9W7DX37</accession>
<name>A0A9W7DX37_9STRA</name>
<dbReference type="InterPro" id="IPR052592">
    <property type="entry name" value="LRR-RLK"/>
</dbReference>
<dbReference type="PANTHER" id="PTHR48054:SF82">
    <property type="entry name" value="LRR RECEPTOR-LIKE SERINE_THREONINE-PROTEIN KINASE FLS2"/>
    <property type="match status" value="1"/>
</dbReference>
<protein>
    <recommendedName>
        <fullName evidence="3">Leucine-rich repeat-containing N-terminal plant-type domain-containing protein</fullName>
    </recommendedName>
</protein>
<evidence type="ECO:0000313" key="1">
    <source>
        <dbReference type="EMBL" id="GMH57350.1"/>
    </source>
</evidence>
<dbReference type="InterPro" id="IPR032675">
    <property type="entry name" value="LRR_dom_sf"/>
</dbReference>
<proteinExistence type="predicted"/>
<comment type="caution">
    <text evidence="1">The sequence shown here is derived from an EMBL/GenBank/DDBJ whole genome shotgun (WGS) entry which is preliminary data.</text>
</comment>
<gene>
    <name evidence="1" type="ORF">TL16_g02353</name>
</gene>
<organism evidence="1 2">
    <name type="scientific">Triparma laevis f. inornata</name>
    <dbReference type="NCBI Taxonomy" id="1714386"/>
    <lineage>
        <taxon>Eukaryota</taxon>
        <taxon>Sar</taxon>
        <taxon>Stramenopiles</taxon>
        <taxon>Ochrophyta</taxon>
        <taxon>Bolidophyceae</taxon>
        <taxon>Parmales</taxon>
        <taxon>Triparmaceae</taxon>
        <taxon>Triparma</taxon>
    </lineage>
</organism>
<dbReference type="EMBL" id="BLQM01000057">
    <property type="protein sequence ID" value="GMH57350.1"/>
    <property type="molecule type" value="Genomic_DNA"/>
</dbReference>
<evidence type="ECO:0008006" key="3">
    <source>
        <dbReference type="Google" id="ProtNLM"/>
    </source>
</evidence>
<dbReference type="AlphaFoldDB" id="A0A9W7DX37"/>
<reference evidence="2" key="1">
    <citation type="journal article" date="2023" name="Commun. Biol.">
        <title>Genome analysis of Parmales, the sister group of diatoms, reveals the evolutionary specialization of diatoms from phago-mixotrophs to photoautotrophs.</title>
        <authorList>
            <person name="Ban H."/>
            <person name="Sato S."/>
            <person name="Yoshikawa S."/>
            <person name="Yamada K."/>
            <person name="Nakamura Y."/>
            <person name="Ichinomiya M."/>
            <person name="Sato N."/>
            <person name="Blanc-Mathieu R."/>
            <person name="Endo H."/>
            <person name="Kuwata A."/>
            <person name="Ogata H."/>
        </authorList>
    </citation>
    <scope>NUCLEOTIDE SEQUENCE [LARGE SCALE GENOMIC DNA]</scope>
</reference>
<dbReference type="SUPFAM" id="SSF52058">
    <property type="entry name" value="L domain-like"/>
    <property type="match status" value="1"/>
</dbReference>